<gene>
    <name evidence="9" type="ORF">AWH69_00035</name>
</gene>
<dbReference type="AlphaFoldDB" id="A0A176QEX9"/>
<dbReference type="STRING" id="262209.AWH69_00035"/>
<dbReference type="Pfam" id="PF25137">
    <property type="entry name" value="ADH_Fe_C"/>
    <property type="match status" value="2"/>
</dbReference>
<feature type="domain" description="Fe-containing alcohol dehydrogenase-like C-terminal" evidence="8">
    <location>
        <begin position="195"/>
        <end position="298"/>
    </location>
</feature>
<evidence type="ECO:0000256" key="2">
    <source>
        <dbReference type="ARBA" id="ARBA00010005"/>
    </source>
</evidence>
<dbReference type="InterPro" id="IPR056798">
    <property type="entry name" value="ADH_Fe_C"/>
</dbReference>
<comment type="caution">
    <text evidence="9">The sequence shown here is derived from an EMBL/GenBank/DDBJ whole genome shotgun (WGS) entry which is preliminary data.</text>
</comment>
<evidence type="ECO:0000256" key="6">
    <source>
        <dbReference type="ARBA" id="ARBA00049496"/>
    </source>
</evidence>
<keyword evidence="5" id="KW-0560">Oxidoreductase</keyword>
<evidence type="ECO:0000259" key="7">
    <source>
        <dbReference type="Pfam" id="PF00465"/>
    </source>
</evidence>
<comment type="catalytic activity">
    <reaction evidence="6">
        <text>4-hydroxybutanoate + 2-oxoglutarate = (R)-2-hydroxyglutarate + succinate semialdehyde</text>
        <dbReference type="Rhea" id="RHEA:24734"/>
        <dbReference type="ChEBI" id="CHEBI:15801"/>
        <dbReference type="ChEBI" id="CHEBI:16724"/>
        <dbReference type="ChEBI" id="CHEBI:16810"/>
        <dbReference type="ChEBI" id="CHEBI:57706"/>
        <dbReference type="EC" id="1.1.99.24"/>
    </reaction>
</comment>
<dbReference type="SUPFAM" id="SSF56796">
    <property type="entry name" value="Dehydroquinate synthase-like"/>
    <property type="match status" value="1"/>
</dbReference>
<dbReference type="Proteomes" id="UP000076976">
    <property type="component" value="Unassembled WGS sequence"/>
</dbReference>
<dbReference type="InterPro" id="IPR042157">
    <property type="entry name" value="HOT"/>
</dbReference>
<evidence type="ECO:0000313" key="9">
    <source>
        <dbReference type="EMBL" id="OAB88250.1"/>
    </source>
</evidence>
<keyword evidence="10" id="KW-1185">Reference proteome</keyword>
<dbReference type="FunFam" id="3.40.50.1970:FF:000003">
    <property type="entry name" value="Alcohol dehydrogenase, iron-containing"/>
    <property type="match status" value="1"/>
</dbReference>
<protein>
    <recommendedName>
        <fullName evidence="3">hydroxyacid-oxoacid transhydrogenase</fullName>
        <ecNumber evidence="3">1.1.99.24</ecNumber>
    </recommendedName>
</protein>
<dbReference type="PANTHER" id="PTHR11496">
    <property type="entry name" value="ALCOHOL DEHYDROGENASE"/>
    <property type="match status" value="1"/>
</dbReference>
<proteinExistence type="inferred from homology"/>
<dbReference type="RefSeq" id="WP_068269660.1">
    <property type="nucleotide sequence ID" value="NZ_LQZG01000001.1"/>
</dbReference>
<evidence type="ECO:0000256" key="1">
    <source>
        <dbReference type="ARBA" id="ARBA00000813"/>
    </source>
</evidence>
<evidence type="ECO:0000256" key="3">
    <source>
        <dbReference type="ARBA" id="ARBA00013182"/>
    </source>
</evidence>
<evidence type="ECO:0000313" key="10">
    <source>
        <dbReference type="Proteomes" id="UP000076976"/>
    </source>
</evidence>
<feature type="domain" description="Alcohol dehydrogenase iron-type/glycerol dehydrogenase GldA" evidence="7">
    <location>
        <begin position="13"/>
        <end position="184"/>
    </location>
</feature>
<dbReference type="InterPro" id="IPR039697">
    <property type="entry name" value="Alcohol_dehydrogenase_Fe"/>
</dbReference>
<dbReference type="GO" id="GO:0004022">
    <property type="term" value="F:alcohol dehydrogenase (NAD+) activity"/>
    <property type="evidence" value="ECO:0007669"/>
    <property type="project" value="InterPro"/>
</dbReference>
<keyword evidence="4" id="KW-0809">Transit peptide</keyword>
<dbReference type="GO" id="GO:0046872">
    <property type="term" value="F:metal ion binding"/>
    <property type="evidence" value="ECO:0007669"/>
    <property type="project" value="InterPro"/>
</dbReference>
<dbReference type="EMBL" id="LQZG01000001">
    <property type="protein sequence ID" value="OAB88250.1"/>
    <property type="molecule type" value="Genomic_DNA"/>
</dbReference>
<dbReference type="Gene3D" id="1.20.1090.10">
    <property type="entry name" value="Dehydroquinate synthase-like - alpha domain"/>
    <property type="match status" value="1"/>
</dbReference>
<organism evidence="9 10">
    <name type="scientific">Janibacter melonis</name>
    <dbReference type="NCBI Taxonomy" id="262209"/>
    <lineage>
        <taxon>Bacteria</taxon>
        <taxon>Bacillati</taxon>
        <taxon>Actinomycetota</taxon>
        <taxon>Actinomycetes</taxon>
        <taxon>Micrococcales</taxon>
        <taxon>Intrasporangiaceae</taxon>
        <taxon>Janibacter</taxon>
    </lineage>
</organism>
<evidence type="ECO:0000259" key="8">
    <source>
        <dbReference type="Pfam" id="PF25137"/>
    </source>
</evidence>
<dbReference type="Pfam" id="PF00465">
    <property type="entry name" value="Fe-ADH"/>
    <property type="match status" value="1"/>
</dbReference>
<dbReference type="CDD" id="cd08190">
    <property type="entry name" value="HOT"/>
    <property type="match status" value="1"/>
</dbReference>
<evidence type="ECO:0000256" key="5">
    <source>
        <dbReference type="ARBA" id="ARBA00023002"/>
    </source>
</evidence>
<dbReference type="EC" id="1.1.99.24" evidence="3"/>
<dbReference type="InterPro" id="IPR001670">
    <property type="entry name" value="ADH_Fe/GldA"/>
</dbReference>
<dbReference type="Gene3D" id="3.40.50.1970">
    <property type="match status" value="1"/>
</dbReference>
<dbReference type="PANTHER" id="PTHR11496:SF83">
    <property type="entry name" value="HYDROXYACID-OXOACID TRANSHYDROGENASE, MITOCHONDRIAL"/>
    <property type="match status" value="1"/>
</dbReference>
<feature type="domain" description="Fe-containing alcohol dehydrogenase-like C-terminal" evidence="8">
    <location>
        <begin position="316"/>
        <end position="422"/>
    </location>
</feature>
<reference evidence="9 10" key="1">
    <citation type="submission" date="2016-01" db="EMBL/GenBank/DDBJ databases">
        <title>Janibacter melonis strain CD11_4 genome sequencing and assembly.</title>
        <authorList>
            <person name="Nair G.R."/>
            <person name="Kaur G."/>
            <person name="Chander A.M."/>
            <person name="Mayilraj S."/>
        </authorList>
    </citation>
    <scope>NUCLEOTIDE SEQUENCE [LARGE SCALE GENOMIC DNA]</scope>
    <source>
        <strain evidence="9 10">CD11-4</strain>
    </source>
</reference>
<evidence type="ECO:0000256" key="4">
    <source>
        <dbReference type="ARBA" id="ARBA00022946"/>
    </source>
</evidence>
<comment type="catalytic activity">
    <reaction evidence="1">
        <text>(S)-3-hydroxybutanoate + 2-oxoglutarate = (R)-2-hydroxyglutarate + acetoacetate</text>
        <dbReference type="Rhea" id="RHEA:23048"/>
        <dbReference type="ChEBI" id="CHEBI:11047"/>
        <dbReference type="ChEBI" id="CHEBI:13705"/>
        <dbReference type="ChEBI" id="CHEBI:15801"/>
        <dbReference type="ChEBI" id="CHEBI:16810"/>
        <dbReference type="EC" id="1.1.99.24"/>
    </reaction>
</comment>
<name>A0A176QEX9_9MICO</name>
<comment type="similarity">
    <text evidence="2">Belongs to the iron-containing alcohol dehydrogenase family. Hydroxyacid-oxoacid transhydrogenase subfamily.</text>
</comment>
<dbReference type="GO" id="GO:0047988">
    <property type="term" value="F:hydroxyacid-oxoacid transhydrogenase activity"/>
    <property type="evidence" value="ECO:0007669"/>
    <property type="project" value="UniProtKB-EC"/>
</dbReference>
<accession>A0A176QEX9</accession>
<sequence>MSETVFTYAAPALKYGPGALDELGHDVAGLGATRALVVTDPGVLATGHPERAAQSLRAAGVEAVVHDSARVEPTDASLLAAVERARAEGTVDAVVAVGGGSSIDTAKAVSLMLTNPGELMDYVNRPVGGGQAPSRPVLPVVAVPTTTGTGSESTTICVLDVLQAQVKTGISHARLRPVLAVVDPELTLSQPAGVTAAAGMDILCHALESWTARPYSMFAAKQAHERVPYCGANPIADMWSERSLRLLAGSFRRAVANGSDREARGQMALAATFAGLGFGNAGVHVPHADAYPVAGRVHDIGSDFRPAGYDVDEAMVPHGMAVALTAPAAFALTFDADPQRHLAAAGWLDPTGEVTADEPSARLPAVLTALMRDIGMPSGLAEVGYGEADLDGLVEGALQQQRLLATAPLEVTGEHLRGVFAASLHLW</sequence>